<accession>V5F0U1</accession>
<protein>
    <submittedName>
        <fullName evidence="1">Putative transcriptional regulator</fullName>
    </submittedName>
</protein>
<dbReference type="AlphaFoldDB" id="V5F0U1"/>
<name>V5F0U1_PHOLE</name>
<dbReference type="Proteomes" id="UP000030675">
    <property type="component" value="Unassembled WGS sequence"/>
</dbReference>
<evidence type="ECO:0000313" key="2">
    <source>
        <dbReference type="Proteomes" id="UP000030675"/>
    </source>
</evidence>
<dbReference type="EMBL" id="DF196807">
    <property type="protein sequence ID" value="GAD28383.1"/>
    <property type="molecule type" value="Genomic_DNA"/>
</dbReference>
<dbReference type="eggNOG" id="COG3311">
    <property type="taxonomic scope" value="Bacteria"/>
</dbReference>
<gene>
    <name evidence="1" type="ORF">PLEI_0022</name>
</gene>
<dbReference type="HOGENOM" id="CLU_2992722_0_0_6"/>
<sequence length="57" mass="6381">MHIQQGLMVKPISLGANSSAYPLYEIETIVAARISGKSDEEIKQLVSELMKKRSEVY</sequence>
<proteinExistence type="predicted"/>
<evidence type="ECO:0000313" key="1">
    <source>
        <dbReference type="EMBL" id="GAD28383.1"/>
    </source>
</evidence>
<reference evidence="2" key="1">
    <citation type="submission" date="2012-12" db="EMBL/GenBank/DDBJ databases">
        <title>Genome Sequence of Photobacterium leiognathi lrivu.4.1.</title>
        <authorList>
            <person name="Urbanczyk H."/>
            <person name="Ogura Y."/>
            <person name="Hayashi T."/>
            <person name="Dunlap P.V."/>
        </authorList>
    </citation>
    <scope>NUCLEOTIDE SEQUENCE [LARGE SCALE GENOMIC DNA]</scope>
    <source>
        <strain evidence="2">lrivu.4.1</strain>
    </source>
</reference>
<organism evidence="1 2">
    <name type="scientific">Photobacterium leiognathi lrivu.4.1</name>
    <dbReference type="NCBI Taxonomy" id="1248232"/>
    <lineage>
        <taxon>Bacteria</taxon>
        <taxon>Pseudomonadati</taxon>
        <taxon>Pseudomonadota</taxon>
        <taxon>Gammaproteobacteria</taxon>
        <taxon>Vibrionales</taxon>
        <taxon>Vibrionaceae</taxon>
        <taxon>Photobacterium</taxon>
    </lineage>
</organism>